<gene>
    <name evidence="1" type="ORF">PLICRDRAFT_365506</name>
</gene>
<proteinExistence type="predicted"/>
<dbReference type="OrthoDB" id="3217549at2759"/>
<sequence>MSFYHPDSSIQRMPPEVLGKIFSLTRPIKVYKWSPAAHKAPLLLCRVCSKWRAIAISTPCLWDSLKITIGEHAPTPRFPLIESFVSRARGRPLNFVLDGHGRWYGTDAVKEIVDRIQDIYVPRIAQWQHGNITIHSRTTGRPLPPISYGSAAMLKHLHMTVLFDSNDRAQQLESISHAVNVFGPAPGLRYLYLGAPRELLQHFLAVHWEFLEELYCPLEMTAYACFRIFMQCPSLDTCTADIGEHNPATDIPLQAFPPGQTIFPRLRDLGLVVNADITALLNAVTLPGLEVFSAMQSCEGEPPAPDPRPPWPHATFISLLERSSCRLTYLSLIHMPITDAELIECLRHMKDLDLLDVRTHEDETIITDEFLTAFTFSVDPFEEDLPSDTLCPRLTKLTLIEADISTTDGVLANMVESRYGVLQDIDLDVPLGNKKDIRYFRSEGAWKMPDRMAKRLERAARYVSDSDVESEDSE</sequence>
<keyword evidence="2" id="KW-1185">Reference proteome</keyword>
<accession>A0A0C9SKW3</accession>
<reference evidence="1 2" key="1">
    <citation type="submission" date="2014-06" db="EMBL/GenBank/DDBJ databases">
        <title>Evolutionary Origins and Diversification of the Mycorrhizal Mutualists.</title>
        <authorList>
            <consortium name="DOE Joint Genome Institute"/>
            <consortium name="Mycorrhizal Genomics Consortium"/>
            <person name="Kohler A."/>
            <person name="Kuo A."/>
            <person name="Nagy L.G."/>
            <person name="Floudas D."/>
            <person name="Copeland A."/>
            <person name="Barry K.W."/>
            <person name="Cichocki N."/>
            <person name="Veneault-Fourrey C."/>
            <person name="LaButti K."/>
            <person name="Lindquist E.A."/>
            <person name="Lipzen A."/>
            <person name="Lundell T."/>
            <person name="Morin E."/>
            <person name="Murat C."/>
            <person name="Riley R."/>
            <person name="Ohm R."/>
            <person name="Sun H."/>
            <person name="Tunlid A."/>
            <person name="Henrissat B."/>
            <person name="Grigoriev I.V."/>
            <person name="Hibbett D.S."/>
            <person name="Martin F."/>
        </authorList>
    </citation>
    <scope>NUCLEOTIDE SEQUENCE [LARGE SCALE GENOMIC DNA]</scope>
    <source>
        <strain evidence="1 2">FD-325 SS-3</strain>
    </source>
</reference>
<dbReference type="InterPro" id="IPR032675">
    <property type="entry name" value="LRR_dom_sf"/>
</dbReference>
<dbReference type="Proteomes" id="UP000053263">
    <property type="component" value="Unassembled WGS sequence"/>
</dbReference>
<dbReference type="AlphaFoldDB" id="A0A0C9SKW3"/>
<evidence type="ECO:0008006" key="3">
    <source>
        <dbReference type="Google" id="ProtNLM"/>
    </source>
</evidence>
<dbReference type="HOGENOM" id="CLU_018544_12_4_1"/>
<protein>
    <recommendedName>
        <fullName evidence="3">F-box domain-containing protein</fullName>
    </recommendedName>
</protein>
<dbReference type="Gene3D" id="1.20.1280.50">
    <property type="match status" value="1"/>
</dbReference>
<evidence type="ECO:0000313" key="1">
    <source>
        <dbReference type="EMBL" id="KII84436.1"/>
    </source>
</evidence>
<evidence type="ECO:0000313" key="2">
    <source>
        <dbReference type="Proteomes" id="UP000053263"/>
    </source>
</evidence>
<organism evidence="1 2">
    <name type="scientific">Plicaturopsis crispa FD-325 SS-3</name>
    <dbReference type="NCBI Taxonomy" id="944288"/>
    <lineage>
        <taxon>Eukaryota</taxon>
        <taxon>Fungi</taxon>
        <taxon>Dikarya</taxon>
        <taxon>Basidiomycota</taxon>
        <taxon>Agaricomycotina</taxon>
        <taxon>Agaricomycetes</taxon>
        <taxon>Agaricomycetidae</taxon>
        <taxon>Amylocorticiales</taxon>
        <taxon>Amylocorticiaceae</taxon>
        <taxon>Plicatura</taxon>
        <taxon>Plicaturopsis crispa</taxon>
    </lineage>
</organism>
<dbReference type="Gene3D" id="3.80.10.10">
    <property type="entry name" value="Ribonuclease Inhibitor"/>
    <property type="match status" value="1"/>
</dbReference>
<name>A0A0C9SKW3_PLICR</name>
<dbReference type="EMBL" id="KN832571">
    <property type="protein sequence ID" value="KII84436.1"/>
    <property type="molecule type" value="Genomic_DNA"/>
</dbReference>